<evidence type="ECO:0000256" key="1">
    <source>
        <dbReference type="ARBA" id="ARBA00001946"/>
    </source>
</evidence>
<dbReference type="GO" id="GO:0006777">
    <property type="term" value="P:Mo-molybdopterin cofactor biosynthetic process"/>
    <property type="evidence" value="ECO:0007669"/>
    <property type="project" value="UniProtKB-KW"/>
</dbReference>
<dbReference type="GO" id="GO:0005829">
    <property type="term" value="C:cytosol"/>
    <property type="evidence" value="ECO:0007669"/>
    <property type="project" value="TreeGrafter"/>
</dbReference>
<dbReference type="SUPFAM" id="SSF63882">
    <property type="entry name" value="MoeA N-terminal region -like"/>
    <property type="match status" value="1"/>
</dbReference>
<dbReference type="FunFam" id="3.40.980.10:FF:000004">
    <property type="entry name" value="Molybdopterin molybdenumtransferase"/>
    <property type="match status" value="1"/>
</dbReference>
<dbReference type="PANTHER" id="PTHR10192:SF5">
    <property type="entry name" value="GEPHYRIN"/>
    <property type="match status" value="1"/>
</dbReference>
<evidence type="ECO:0000256" key="6">
    <source>
        <dbReference type="ARBA" id="ARBA00022723"/>
    </source>
</evidence>
<proteinExistence type="predicted"/>
<dbReference type="InterPro" id="IPR005110">
    <property type="entry name" value="MoeA_linker/N"/>
</dbReference>
<dbReference type="InterPro" id="IPR036425">
    <property type="entry name" value="MoaB/Mog-like_dom_sf"/>
</dbReference>
<dbReference type="Pfam" id="PF00994">
    <property type="entry name" value="MoCF_biosynth"/>
    <property type="match status" value="1"/>
</dbReference>
<keyword evidence="5" id="KW-0808">Transferase</keyword>
<dbReference type="EC" id="2.10.1.1" evidence="3"/>
<dbReference type="PANTHER" id="PTHR10192">
    <property type="entry name" value="MOLYBDOPTERIN BIOSYNTHESIS PROTEIN"/>
    <property type="match status" value="1"/>
</dbReference>
<keyword evidence="8" id="KW-0501">Molybdenum cofactor biosynthesis</keyword>
<dbReference type="GO" id="GO:0046872">
    <property type="term" value="F:metal ion binding"/>
    <property type="evidence" value="ECO:0007669"/>
    <property type="project" value="UniProtKB-KW"/>
</dbReference>
<evidence type="ECO:0000256" key="9">
    <source>
        <dbReference type="ARBA" id="ARBA00047317"/>
    </source>
</evidence>
<dbReference type="InterPro" id="IPR038987">
    <property type="entry name" value="MoeA-like"/>
</dbReference>
<keyword evidence="4" id="KW-0500">Molybdenum</keyword>
<dbReference type="Pfam" id="PF03454">
    <property type="entry name" value="MoeA_C"/>
    <property type="match status" value="1"/>
</dbReference>
<dbReference type="Gene3D" id="2.40.340.10">
    <property type="entry name" value="MoeA, C-terminal, domain IV"/>
    <property type="match status" value="1"/>
</dbReference>
<dbReference type="CDD" id="cd00887">
    <property type="entry name" value="MoeA"/>
    <property type="match status" value="1"/>
</dbReference>
<dbReference type="InterPro" id="IPR036135">
    <property type="entry name" value="MoeA_linker/N_sf"/>
</dbReference>
<comment type="catalytic activity">
    <reaction evidence="9">
        <text>adenylyl-molybdopterin + molybdate = Mo-molybdopterin + AMP + H(+)</text>
        <dbReference type="Rhea" id="RHEA:35047"/>
        <dbReference type="ChEBI" id="CHEBI:15378"/>
        <dbReference type="ChEBI" id="CHEBI:36264"/>
        <dbReference type="ChEBI" id="CHEBI:62727"/>
        <dbReference type="ChEBI" id="CHEBI:71302"/>
        <dbReference type="ChEBI" id="CHEBI:456215"/>
        <dbReference type="EC" id="2.10.1.1"/>
    </reaction>
</comment>
<dbReference type="InterPro" id="IPR036688">
    <property type="entry name" value="MoeA_C_domain_IV_sf"/>
</dbReference>
<keyword evidence="6" id="KW-0479">Metal-binding</keyword>
<evidence type="ECO:0000256" key="8">
    <source>
        <dbReference type="ARBA" id="ARBA00023150"/>
    </source>
</evidence>
<dbReference type="Gene3D" id="2.170.190.11">
    <property type="entry name" value="Molybdopterin biosynthesis moea protein, domain 3"/>
    <property type="match status" value="1"/>
</dbReference>
<evidence type="ECO:0000313" key="11">
    <source>
        <dbReference type="EMBL" id="CAB4931605.1"/>
    </source>
</evidence>
<dbReference type="EMBL" id="CAFBNF010000016">
    <property type="protein sequence ID" value="CAB4931605.1"/>
    <property type="molecule type" value="Genomic_DNA"/>
</dbReference>
<dbReference type="AlphaFoldDB" id="A0A6J7ILI6"/>
<name>A0A6J7ILI6_9ZZZZ</name>
<keyword evidence="7" id="KW-0460">Magnesium</keyword>
<evidence type="ECO:0000256" key="4">
    <source>
        <dbReference type="ARBA" id="ARBA00022505"/>
    </source>
</evidence>
<dbReference type="UniPathway" id="UPA00344"/>
<evidence type="ECO:0000256" key="3">
    <source>
        <dbReference type="ARBA" id="ARBA00013269"/>
    </source>
</evidence>
<evidence type="ECO:0000313" key="12">
    <source>
        <dbReference type="EMBL" id="CAB5002414.1"/>
    </source>
</evidence>
<dbReference type="EMBL" id="CAFBOZ010000087">
    <property type="protein sequence ID" value="CAB5002414.1"/>
    <property type="molecule type" value="Genomic_DNA"/>
</dbReference>
<dbReference type="GO" id="GO:0061599">
    <property type="term" value="F:molybdopterin molybdotransferase activity"/>
    <property type="evidence" value="ECO:0007669"/>
    <property type="project" value="UniProtKB-EC"/>
</dbReference>
<dbReference type="NCBIfam" id="NF045515">
    <property type="entry name" value="Glp_gephyrin"/>
    <property type="match status" value="1"/>
</dbReference>
<evidence type="ECO:0000259" key="10">
    <source>
        <dbReference type="SMART" id="SM00852"/>
    </source>
</evidence>
<comment type="cofactor">
    <cofactor evidence="1">
        <name>Mg(2+)</name>
        <dbReference type="ChEBI" id="CHEBI:18420"/>
    </cofactor>
</comment>
<dbReference type="InterPro" id="IPR005111">
    <property type="entry name" value="MoeA_C_domain_IV"/>
</dbReference>
<sequence>MTSDHIPQRLRTVDEHQAFLLGGIVPLEAIEVPLLESVGQVLARDVVAPWPLPPFDNSSMDGYAVIAADVAAASADTPVILEVRGDLAAGGASASEVVPGTALRIMTGAPMPAGADAVIPVEATDAGVGAVTISAPVSVGACIRRAGEDIAVGAVVLTAGTQLTERSLPLLAAVGNATAPVYRRPRVVVISTGDELVEPGTPLTHGLISDSNGVMLVACARAAGAEAERAPLVRDEGVEFRVALAAAAAIADIIVTSGGVSMGAYDTVKEVLRESGTVDFAKVAMHPGMPQGGGRVGEIPIVTLPGNPVSSFISFELFVRPMIRLMMGHPDIVRTTEPAVCAESLSSSANKRQYARALLTVEVDGRRTVRPVGGQGSHMMGGLAQSDCLIVIPVGVDRIEAGQVVDVIDLMREAP</sequence>
<evidence type="ECO:0000256" key="5">
    <source>
        <dbReference type="ARBA" id="ARBA00022679"/>
    </source>
</evidence>
<evidence type="ECO:0000256" key="2">
    <source>
        <dbReference type="ARBA" id="ARBA00005046"/>
    </source>
</evidence>
<dbReference type="Gene3D" id="3.40.980.10">
    <property type="entry name" value="MoaB/Mog-like domain"/>
    <property type="match status" value="1"/>
</dbReference>
<dbReference type="InterPro" id="IPR001453">
    <property type="entry name" value="MoaB/Mog_dom"/>
</dbReference>
<feature type="domain" description="MoaB/Mog" evidence="10">
    <location>
        <begin position="188"/>
        <end position="325"/>
    </location>
</feature>
<dbReference type="SUPFAM" id="SSF53218">
    <property type="entry name" value="Molybdenum cofactor biosynthesis proteins"/>
    <property type="match status" value="1"/>
</dbReference>
<organism evidence="11">
    <name type="scientific">freshwater metagenome</name>
    <dbReference type="NCBI Taxonomy" id="449393"/>
    <lineage>
        <taxon>unclassified sequences</taxon>
        <taxon>metagenomes</taxon>
        <taxon>ecological metagenomes</taxon>
    </lineage>
</organism>
<comment type="pathway">
    <text evidence="2">Cofactor biosynthesis; molybdopterin biosynthesis.</text>
</comment>
<accession>A0A6J7ILI6</accession>
<dbReference type="NCBIfam" id="TIGR00177">
    <property type="entry name" value="molyb_syn"/>
    <property type="match status" value="1"/>
</dbReference>
<gene>
    <name evidence="11" type="ORF">UFOPK3773_00277</name>
    <name evidence="12" type="ORF">UFOPK3992_00728</name>
</gene>
<protein>
    <recommendedName>
        <fullName evidence="3">molybdopterin molybdotransferase</fullName>
        <ecNumber evidence="3">2.10.1.1</ecNumber>
    </recommendedName>
</protein>
<dbReference type="Gene3D" id="3.90.105.10">
    <property type="entry name" value="Molybdopterin biosynthesis moea protein, domain 2"/>
    <property type="match status" value="1"/>
</dbReference>
<dbReference type="SMART" id="SM00852">
    <property type="entry name" value="MoCF_biosynth"/>
    <property type="match status" value="1"/>
</dbReference>
<dbReference type="FunFam" id="2.170.190.11:FF:000001">
    <property type="entry name" value="Molybdopterin molybdenumtransferase"/>
    <property type="match status" value="1"/>
</dbReference>
<evidence type="ECO:0000256" key="7">
    <source>
        <dbReference type="ARBA" id="ARBA00022842"/>
    </source>
</evidence>
<dbReference type="Pfam" id="PF03453">
    <property type="entry name" value="MoeA_N"/>
    <property type="match status" value="1"/>
</dbReference>
<dbReference type="SUPFAM" id="SSF63867">
    <property type="entry name" value="MoeA C-terminal domain-like"/>
    <property type="match status" value="1"/>
</dbReference>
<reference evidence="11" key="1">
    <citation type="submission" date="2020-05" db="EMBL/GenBank/DDBJ databases">
        <authorList>
            <person name="Chiriac C."/>
            <person name="Salcher M."/>
            <person name="Ghai R."/>
            <person name="Kavagutti S V."/>
        </authorList>
    </citation>
    <scope>NUCLEOTIDE SEQUENCE</scope>
</reference>